<accession>A0AAV5TH21</accession>
<feature type="transmembrane region" description="Helical" evidence="1">
    <location>
        <begin position="119"/>
        <end position="142"/>
    </location>
</feature>
<evidence type="ECO:0008006" key="4">
    <source>
        <dbReference type="Google" id="ProtNLM"/>
    </source>
</evidence>
<feature type="transmembrane region" description="Helical" evidence="1">
    <location>
        <begin position="225"/>
        <end position="247"/>
    </location>
</feature>
<keyword evidence="1" id="KW-1133">Transmembrane helix</keyword>
<feature type="transmembrane region" description="Helical" evidence="1">
    <location>
        <begin position="171"/>
        <end position="189"/>
    </location>
</feature>
<keyword evidence="3" id="KW-1185">Reference proteome</keyword>
<gene>
    <name evidence="2" type="ORF">PENTCL1PPCAC_15769</name>
</gene>
<feature type="transmembrane region" description="Helical" evidence="1">
    <location>
        <begin position="201"/>
        <end position="219"/>
    </location>
</feature>
<feature type="transmembrane region" description="Helical" evidence="1">
    <location>
        <begin position="76"/>
        <end position="98"/>
    </location>
</feature>
<evidence type="ECO:0000313" key="2">
    <source>
        <dbReference type="EMBL" id="GMS93594.1"/>
    </source>
</evidence>
<dbReference type="PANTHER" id="PTHR23021">
    <property type="entry name" value="SERPENTINE RECEPTOR, CLASS T"/>
    <property type="match status" value="1"/>
</dbReference>
<reference evidence="2" key="1">
    <citation type="submission" date="2023-10" db="EMBL/GenBank/DDBJ databases">
        <title>Genome assembly of Pristionchus species.</title>
        <authorList>
            <person name="Yoshida K."/>
            <person name="Sommer R.J."/>
        </authorList>
    </citation>
    <scope>NUCLEOTIDE SEQUENCE</scope>
    <source>
        <strain evidence="2">RS0144</strain>
    </source>
</reference>
<keyword evidence="1" id="KW-0812">Transmembrane</keyword>
<feature type="transmembrane region" description="Helical" evidence="1">
    <location>
        <begin position="39"/>
        <end position="64"/>
    </location>
</feature>
<sequence length="260" mass="30175">MIRQLRNNFLMDSQEEYNCSLAETEGLPIDWSTRGNPHVFFGMFCISYAFIAIPFYSASARIIWSMRRIHTYKIMFYLALSDIGELFCNSLTFGILLIKGEVYCMDPKLNFLYAIGSKTWFLLLLPFSYAVFSALFTPLFFFDSNTHTVQVNPRISDKYEYKSYFHIVNNVMNPIVIFTLYAIMLVYVMVKFRNLTIQSSIVITIHMTTCIVYEIIQFIEAPEFILYAVQVGWMLVHGLPPVIYMLFNSSVRQALLQLGG</sequence>
<feature type="non-terminal residue" evidence="2">
    <location>
        <position position="260"/>
    </location>
</feature>
<dbReference type="SUPFAM" id="SSF81321">
    <property type="entry name" value="Family A G protein-coupled receptor-like"/>
    <property type="match status" value="1"/>
</dbReference>
<evidence type="ECO:0000313" key="3">
    <source>
        <dbReference type="Proteomes" id="UP001432027"/>
    </source>
</evidence>
<dbReference type="Proteomes" id="UP001432027">
    <property type="component" value="Unassembled WGS sequence"/>
</dbReference>
<keyword evidence="1" id="KW-0472">Membrane</keyword>
<evidence type="ECO:0000256" key="1">
    <source>
        <dbReference type="SAM" id="Phobius"/>
    </source>
</evidence>
<dbReference type="InterPro" id="IPR019425">
    <property type="entry name" value="7TM_GPCR_serpentine_rcpt_Srt"/>
</dbReference>
<dbReference type="Pfam" id="PF10321">
    <property type="entry name" value="7TM_GPCR_Srt"/>
    <property type="match status" value="1"/>
</dbReference>
<comment type="caution">
    <text evidence="2">The sequence shown here is derived from an EMBL/GenBank/DDBJ whole genome shotgun (WGS) entry which is preliminary data.</text>
</comment>
<name>A0AAV5TH21_9BILA</name>
<dbReference type="AlphaFoldDB" id="A0AAV5TH21"/>
<dbReference type="PANTHER" id="PTHR23021:SF11">
    <property type="entry name" value="SERPENTINE RECEPTOR, CLASS T"/>
    <property type="match status" value="1"/>
</dbReference>
<dbReference type="EMBL" id="BTSX01000004">
    <property type="protein sequence ID" value="GMS93594.1"/>
    <property type="molecule type" value="Genomic_DNA"/>
</dbReference>
<organism evidence="2 3">
    <name type="scientific">Pristionchus entomophagus</name>
    <dbReference type="NCBI Taxonomy" id="358040"/>
    <lineage>
        <taxon>Eukaryota</taxon>
        <taxon>Metazoa</taxon>
        <taxon>Ecdysozoa</taxon>
        <taxon>Nematoda</taxon>
        <taxon>Chromadorea</taxon>
        <taxon>Rhabditida</taxon>
        <taxon>Rhabditina</taxon>
        <taxon>Diplogasteromorpha</taxon>
        <taxon>Diplogasteroidea</taxon>
        <taxon>Neodiplogasteridae</taxon>
        <taxon>Pristionchus</taxon>
    </lineage>
</organism>
<proteinExistence type="predicted"/>
<protein>
    <recommendedName>
        <fullName evidence="4">G protein-coupled receptor</fullName>
    </recommendedName>
</protein>